<dbReference type="PROSITE" id="PS51186">
    <property type="entry name" value="GNAT"/>
    <property type="match status" value="1"/>
</dbReference>
<name>A0A6I6L6U4_9SPHN</name>
<gene>
    <name evidence="2" type="ORF">EUU25_03665</name>
</gene>
<reference evidence="3" key="1">
    <citation type="submission" date="2019-01" db="EMBL/GenBank/DDBJ databases">
        <title>Sphingorhabdus lacus sp.nov., isolated from an oligotrophic freshwater lake.</title>
        <authorList>
            <person name="Park M."/>
        </authorList>
    </citation>
    <scope>NUCLEOTIDE SEQUENCE [LARGE SCALE GENOMIC DNA]</scope>
    <source>
        <strain evidence="3">IMCC1753</strain>
    </source>
</reference>
<sequence>MATSINFPVRSNAEIVTRLADGRRVILRPIRPSDQSRIRNGILQMSDEARYLRFFSTFREPPEGIVRRLGAVDGLTHIGWGALLMEGNHCPALGAAHAIRETEISSRAELAVAVLDDYQGLGLARMLIAAVLAHSLKAGMQTLEIHILPENKPATTLMLSLGAKRTHALDSVYHYDLDIRDALTALNDASQPAGVADILASFALLEPA</sequence>
<dbReference type="Proteomes" id="UP000428803">
    <property type="component" value="Chromosome"/>
</dbReference>
<dbReference type="KEGG" id="slaa:EUU25_03665"/>
<dbReference type="RefSeq" id="WP_158898381.1">
    <property type="nucleotide sequence ID" value="NZ_CP035733.1"/>
</dbReference>
<dbReference type="Gene3D" id="3.40.630.30">
    <property type="match status" value="1"/>
</dbReference>
<accession>A0A6I6L6U4</accession>
<dbReference type="AlphaFoldDB" id="A0A6I6L6U4"/>
<dbReference type="OrthoDB" id="7617982at2"/>
<dbReference type="Pfam" id="PF13302">
    <property type="entry name" value="Acetyltransf_3"/>
    <property type="match status" value="1"/>
</dbReference>
<evidence type="ECO:0000313" key="2">
    <source>
        <dbReference type="EMBL" id="QGY79787.1"/>
    </source>
</evidence>
<evidence type="ECO:0000313" key="3">
    <source>
        <dbReference type="Proteomes" id="UP000428803"/>
    </source>
</evidence>
<feature type="domain" description="N-acetyltransferase" evidence="1">
    <location>
        <begin position="25"/>
        <end position="186"/>
    </location>
</feature>
<dbReference type="GO" id="GO:0016747">
    <property type="term" value="F:acyltransferase activity, transferring groups other than amino-acyl groups"/>
    <property type="evidence" value="ECO:0007669"/>
    <property type="project" value="InterPro"/>
</dbReference>
<dbReference type="SUPFAM" id="SSF55729">
    <property type="entry name" value="Acyl-CoA N-acyltransferases (Nat)"/>
    <property type="match status" value="1"/>
</dbReference>
<keyword evidence="2" id="KW-0808">Transferase</keyword>
<dbReference type="InterPro" id="IPR016181">
    <property type="entry name" value="Acyl_CoA_acyltransferase"/>
</dbReference>
<evidence type="ECO:0000259" key="1">
    <source>
        <dbReference type="PROSITE" id="PS51186"/>
    </source>
</evidence>
<dbReference type="EMBL" id="CP035733">
    <property type="protein sequence ID" value="QGY79787.1"/>
    <property type="molecule type" value="Genomic_DNA"/>
</dbReference>
<proteinExistence type="predicted"/>
<organism evidence="2 3">
    <name type="scientific">Sphingorhabdus lacus</name>
    <dbReference type="NCBI Taxonomy" id="392610"/>
    <lineage>
        <taxon>Bacteria</taxon>
        <taxon>Pseudomonadati</taxon>
        <taxon>Pseudomonadota</taxon>
        <taxon>Alphaproteobacteria</taxon>
        <taxon>Sphingomonadales</taxon>
        <taxon>Sphingomonadaceae</taxon>
        <taxon>Sphingorhabdus</taxon>
    </lineage>
</organism>
<protein>
    <submittedName>
        <fullName evidence="2">N-acetyltransferase</fullName>
    </submittedName>
</protein>
<keyword evidence="3" id="KW-1185">Reference proteome</keyword>
<dbReference type="InterPro" id="IPR000182">
    <property type="entry name" value="GNAT_dom"/>
</dbReference>
<dbReference type="CDD" id="cd04301">
    <property type="entry name" value="NAT_SF"/>
    <property type="match status" value="1"/>
</dbReference>